<protein>
    <submittedName>
        <fullName evidence="1">Uncharacterized protein</fullName>
    </submittedName>
</protein>
<comment type="caution">
    <text evidence="1">The sequence shown here is derived from an EMBL/GenBank/DDBJ whole genome shotgun (WGS) entry which is preliminary data.</text>
</comment>
<name>A0AAV5HMZ9_9ROSI</name>
<dbReference type="Proteomes" id="UP001054252">
    <property type="component" value="Unassembled WGS sequence"/>
</dbReference>
<dbReference type="EMBL" id="BPVZ01000001">
    <property type="protein sequence ID" value="GKU86841.1"/>
    <property type="molecule type" value="Genomic_DNA"/>
</dbReference>
<sequence length="36" mass="4295">MKLLNTSTGLENNEIEENTIKDTYRLPWIDILWVKC</sequence>
<reference evidence="1 2" key="1">
    <citation type="journal article" date="2021" name="Commun. Biol.">
        <title>The genome of Shorea leprosula (Dipterocarpaceae) highlights the ecological relevance of drought in aseasonal tropical rainforests.</title>
        <authorList>
            <person name="Ng K.K.S."/>
            <person name="Kobayashi M.J."/>
            <person name="Fawcett J.A."/>
            <person name="Hatakeyama M."/>
            <person name="Paape T."/>
            <person name="Ng C.H."/>
            <person name="Ang C.C."/>
            <person name="Tnah L.H."/>
            <person name="Lee C.T."/>
            <person name="Nishiyama T."/>
            <person name="Sese J."/>
            <person name="O'Brien M.J."/>
            <person name="Copetti D."/>
            <person name="Mohd Noor M.I."/>
            <person name="Ong R.C."/>
            <person name="Putra M."/>
            <person name="Sireger I.Z."/>
            <person name="Indrioko S."/>
            <person name="Kosugi Y."/>
            <person name="Izuno A."/>
            <person name="Isagi Y."/>
            <person name="Lee S.L."/>
            <person name="Shimizu K.K."/>
        </authorList>
    </citation>
    <scope>NUCLEOTIDE SEQUENCE [LARGE SCALE GENOMIC DNA]</scope>
    <source>
        <strain evidence="1">214</strain>
    </source>
</reference>
<keyword evidence="2" id="KW-1185">Reference proteome</keyword>
<evidence type="ECO:0000313" key="1">
    <source>
        <dbReference type="EMBL" id="GKU86841.1"/>
    </source>
</evidence>
<gene>
    <name evidence="1" type="ORF">SLEP1_g1315</name>
</gene>
<dbReference type="AlphaFoldDB" id="A0AAV5HMZ9"/>
<organism evidence="1 2">
    <name type="scientific">Rubroshorea leprosula</name>
    <dbReference type="NCBI Taxonomy" id="152421"/>
    <lineage>
        <taxon>Eukaryota</taxon>
        <taxon>Viridiplantae</taxon>
        <taxon>Streptophyta</taxon>
        <taxon>Embryophyta</taxon>
        <taxon>Tracheophyta</taxon>
        <taxon>Spermatophyta</taxon>
        <taxon>Magnoliopsida</taxon>
        <taxon>eudicotyledons</taxon>
        <taxon>Gunneridae</taxon>
        <taxon>Pentapetalae</taxon>
        <taxon>rosids</taxon>
        <taxon>malvids</taxon>
        <taxon>Malvales</taxon>
        <taxon>Dipterocarpaceae</taxon>
        <taxon>Rubroshorea</taxon>
    </lineage>
</organism>
<proteinExistence type="predicted"/>
<accession>A0AAV5HMZ9</accession>
<evidence type="ECO:0000313" key="2">
    <source>
        <dbReference type="Proteomes" id="UP001054252"/>
    </source>
</evidence>